<keyword evidence="6" id="KW-0539">Nucleus</keyword>
<dbReference type="GO" id="GO:0048471">
    <property type="term" value="C:perinuclear region of cytoplasm"/>
    <property type="evidence" value="ECO:0007669"/>
    <property type="project" value="TreeGrafter"/>
</dbReference>
<evidence type="ECO:0000256" key="3">
    <source>
        <dbReference type="ARBA" id="ARBA00022692"/>
    </source>
</evidence>
<keyword evidence="3 7" id="KW-0812">Transmembrane</keyword>
<organism evidence="10 11">
    <name type="scientific">Hermetia illucens</name>
    <name type="common">Black soldier fly</name>
    <dbReference type="NCBI Taxonomy" id="343691"/>
    <lineage>
        <taxon>Eukaryota</taxon>
        <taxon>Metazoa</taxon>
        <taxon>Ecdysozoa</taxon>
        <taxon>Arthropoda</taxon>
        <taxon>Hexapoda</taxon>
        <taxon>Insecta</taxon>
        <taxon>Pterygota</taxon>
        <taxon>Neoptera</taxon>
        <taxon>Endopterygota</taxon>
        <taxon>Diptera</taxon>
        <taxon>Brachycera</taxon>
        <taxon>Stratiomyomorpha</taxon>
        <taxon>Stratiomyidae</taxon>
        <taxon>Hermetiinae</taxon>
        <taxon>Hermetia</taxon>
    </lineage>
</organism>
<feature type="compositionally biased region" description="Low complexity" evidence="8">
    <location>
        <begin position="1080"/>
        <end position="1094"/>
    </location>
</feature>
<feature type="region of interest" description="Disordered" evidence="8">
    <location>
        <begin position="53"/>
        <end position="82"/>
    </location>
</feature>
<feature type="compositionally biased region" description="Low complexity" evidence="8">
    <location>
        <begin position="1496"/>
        <end position="1506"/>
    </location>
</feature>
<feature type="domain" description="KASH" evidence="9">
    <location>
        <begin position="1636"/>
        <end position="1691"/>
    </location>
</feature>
<dbReference type="GO" id="GO:0007010">
    <property type="term" value="P:cytoskeleton organization"/>
    <property type="evidence" value="ECO:0007669"/>
    <property type="project" value="TreeGrafter"/>
</dbReference>
<feature type="region of interest" description="Disordered" evidence="8">
    <location>
        <begin position="685"/>
        <end position="722"/>
    </location>
</feature>
<feature type="compositionally biased region" description="Basic residues" evidence="8">
    <location>
        <begin position="842"/>
        <end position="855"/>
    </location>
</feature>
<accession>A0A7R8UJG3</accession>
<comment type="similarity">
    <text evidence="2">Belongs to the nesprin family.</text>
</comment>
<feature type="compositionally biased region" description="Polar residues" evidence="8">
    <location>
        <begin position="1032"/>
        <end position="1047"/>
    </location>
</feature>
<gene>
    <name evidence="10" type="ORF">HERILL_LOCUS4879</name>
</gene>
<comment type="subcellular location">
    <subcellularLocation>
        <location evidence="1">Nucleus membrane</location>
    </subcellularLocation>
</comment>
<dbReference type="GO" id="GO:0031965">
    <property type="term" value="C:nuclear membrane"/>
    <property type="evidence" value="ECO:0007669"/>
    <property type="project" value="UniProtKB-SubCell"/>
</dbReference>
<dbReference type="EMBL" id="LR899010">
    <property type="protein sequence ID" value="CAD7081788.1"/>
    <property type="molecule type" value="Genomic_DNA"/>
</dbReference>
<keyword evidence="11" id="KW-1185">Reference proteome</keyword>
<feature type="region of interest" description="Disordered" evidence="8">
    <location>
        <begin position="1070"/>
        <end position="1101"/>
    </location>
</feature>
<dbReference type="GO" id="GO:0007097">
    <property type="term" value="P:nuclear migration"/>
    <property type="evidence" value="ECO:0007669"/>
    <property type="project" value="TreeGrafter"/>
</dbReference>
<name>A0A7R8UJG3_HERIL</name>
<dbReference type="PANTHER" id="PTHR21524">
    <property type="entry name" value="SPECTRIN REPEAT CONTAINING NUCLEAR ENVELOPE PROTEIN 2"/>
    <property type="match status" value="1"/>
</dbReference>
<evidence type="ECO:0000256" key="2">
    <source>
        <dbReference type="ARBA" id="ARBA00008619"/>
    </source>
</evidence>
<feature type="region of interest" description="Disordered" evidence="8">
    <location>
        <begin position="1567"/>
        <end position="1627"/>
    </location>
</feature>
<evidence type="ECO:0000256" key="1">
    <source>
        <dbReference type="ARBA" id="ARBA00004126"/>
    </source>
</evidence>
<dbReference type="GO" id="GO:0006997">
    <property type="term" value="P:nucleus organization"/>
    <property type="evidence" value="ECO:0007669"/>
    <property type="project" value="TreeGrafter"/>
</dbReference>
<evidence type="ECO:0000313" key="10">
    <source>
        <dbReference type="EMBL" id="CAD7081788.1"/>
    </source>
</evidence>
<protein>
    <recommendedName>
        <fullName evidence="9">KASH domain-containing protein</fullName>
    </recommendedName>
</protein>
<reference evidence="10 11" key="1">
    <citation type="submission" date="2020-11" db="EMBL/GenBank/DDBJ databases">
        <authorList>
            <person name="Wallbank WR R."/>
            <person name="Pardo Diaz C."/>
            <person name="Kozak K."/>
            <person name="Martin S."/>
            <person name="Jiggins C."/>
            <person name="Moest M."/>
            <person name="Warren A I."/>
            <person name="Generalovic N T."/>
            <person name="Byers J.R.P. K."/>
            <person name="Montejo-Kovacevich G."/>
            <person name="Yen C E."/>
        </authorList>
    </citation>
    <scope>NUCLEOTIDE SEQUENCE [LARGE SCALE GENOMIC DNA]</scope>
</reference>
<feature type="region of interest" description="Disordered" evidence="8">
    <location>
        <begin position="279"/>
        <end position="298"/>
    </location>
</feature>
<feature type="compositionally biased region" description="Low complexity" evidence="8">
    <location>
        <begin position="1585"/>
        <end position="1598"/>
    </location>
</feature>
<feature type="region of interest" description="Disordered" evidence="8">
    <location>
        <begin position="1496"/>
        <end position="1515"/>
    </location>
</feature>
<dbReference type="Pfam" id="PF10541">
    <property type="entry name" value="KASH"/>
    <property type="match status" value="1"/>
</dbReference>
<feature type="compositionally biased region" description="Basic and acidic residues" evidence="8">
    <location>
        <begin position="1070"/>
        <end position="1079"/>
    </location>
</feature>
<dbReference type="InParanoid" id="A0A7R8UJG3"/>
<feature type="topological domain" description="Perinuclear space" evidence="7">
    <location>
        <begin position="1666"/>
        <end position="1691"/>
    </location>
</feature>
<feature type="region of interest" description="Disordered" evidence="8">
    <location>
        <begin position="1020"/>
        <end position="1050"/>
    </location>
</feature>
<dbReference type="PROSITE" id="PS51049">
    <property type="entry name" value="KASH"/>
    <property type="match status" value="1"/>
</dbReference>
<evidence type="ECO:0000313" key="11">
    <source>
        <dbReference type="Proteomes" id="UP000594454"/>
    </source>
</evidence>
<dbReference type="OrthoDB" id="10041151at2759"/>
<evidence type="ECO:0000256" key="5">
    <source>
        <dbReference type="ARBA" id="ARBA00023136"/>
    </source>
</evidence>
<sequence>MKAPKEEHLTTNSNPNCSFIKTSLSMTALPPNDNCHDSSEVIKAKLRIERPYNSLKNKRNSRHDSWRRSWGSGQSHSSNSLYSNATGIGLNSGKDEFWAALQSNYNYIMDTNLLDACRQARFELEPETRTVVNTPESCSKMLQPSRAEGTPEDIKNLRRWLREKEEILAKAPTLFEATRMTTQQLQTLATDHSVLYYDIVSHARVVTACVRASEKETKAATLQHSKENRKTSTTNGEHRTSEDNLKGLERRYHLLYLKAIEIQCLFEGLLGKRNSSNILNRTSSTETDEEPASKVARYSDEPKDSAFFGILKEHFTTQAEAISDDIISEEDSVNSCSFQKKFSLRFLPSPHSRSRRHKYSDLNAIEFDADSESSEFEDGSLNKGKNRDIRRQEKCYAAKKDYNQLVVNETMDFGCSAAKKSSSLIFEATAENSTSLKIIQKTILEEIDQQKSVGVTKKRERTATDISKFNRSDRKSKNCAIFYFKHLDTDNENLGLSSQGSDVLKSDDPSSDDEGWFFSNDCTDGKYIIREDFDKENNTQIEKKSNSNSIGKLASPIILEESATKIGTTNDMEEKIVEEVINSSKLSSEDTIPNQENEGTYIGNLNEKSDEILKKNLANSPEGITNKESIKQLVIDAENLVRDELMKTPSKCHSIIKISSTVKKREQIMSGTNLQKVQEWLEYETQREDAASTSQPPTDCEASGENTESESNERDSDTSEGFTDSVATCMQTADSNSQCTSTEIIGGSAEPIPNCGSNTSLSYAKVIRRTSKRTSDRPWSVSCLSQLTESDKISSEKIRANQGLATHSISESALHILSAQNQRSRRNDSPQTPVKSSDSKGSLKRRKPRRRKTTSKKSDSGSDGLLHKLFEQQSVSCDIKIVEDITKALSMISVGKSVKNPGKSMQELESEEENILPKPDFKIGSITNTVVLAKETKLGSLAALANYMHDEQGGDNTGTEDHSSFSEQAWDNYQEKYNSENYSEGMDSDAARRLLEFGDDYRNFLDSQSDCCSSLSAANNFDSLSPPRMDSLNASESKLPQQPSISTVDHIRRRRALELEYERRRELKKKNSNDDEIRANRSSHGSGSSINNGSVKGVERTVKGSTEVVRRLDFGTNSLPQFSRRASETDTNSTRRRKSEDSSTIRRRISRTSDKALKIYSLGSLSSNASSDEEKEVKSLLTQSRSRLENTNSLKIRSLLLKPEDYDEITTTCRDNIACLSSVLYGAPGTGLSTARNNETKELLSSWQHLLMWSENTAVARKLQEEMVALKNTLQRFGHHPCDLDSEAAIQFSIEELKSEKIQLQTYRTNMLCLNASVHSWLTREEIKLKKSQEIDINSDEAMTTAGSGGALIGNGKVNAPSGVGVQAEEELHKQLKIDVSEMYCAWDEADARVSNYLQSLTNSLTAWRQLEFGLSEFRQVLDDDRGTLQGLEGALDRGQANPTILAQNVKVVAKLLSEKVANGGQQVAIITHENSESRSGVAAQFPMIITSSNGSLSDSGISDGGATSDGGLSERERRLGVLRRLAKQLENALAPGSEALRSIAARMESAELELKVLQKTCRELIKESMRTKKSPGSKRKNKLRSSSSSDRNAHNGSLHQPSGIFAKTSDSGDPDDPKDDPPEFLMAEDDFGQKQGWAWRVARIALPVQIAIITLLCAACFMEPHCCDTLNNFSMSFAPQLRYIRGPPPI</sequence>
<feature type="region of interest" description="Disordered" evidence="8">
    <location>
        <begin position="819"/>
        <end position="864"/>
    </location>
</feature>
<feature type="compositionally biased region" description="Low complexity" evidence="8">
    <location>
        <begin position="68"/>
        <end position="82"/>
    </location>
</feature>
<evidence type="ECO:0000259" key="9">
    <source>
        <dbReference type="PROSITE" id="PS51049"/>
    </source>
</evidence>
<feature type="compositionally biased region" description="Basic residues" evidence="8">
    <location>
        <begin position="1572"/>
        <end position="1584"/>
    </location>
</feature>
<evidence type="ECO:0000256" key="8">
    <source>
        <dbReference type="SAM" id="MobiDB-lite"/>
    </source>
</evidence>
<feature type="region of interest" description="Disordered" evidence="8">
    <location>
        <begin position="1119"/>
        <end position="1148"/>
    </location>
</feature>
<evidence type="ECO:0000256" key="4">
    <source>
        <dbReference type="ARBA" id="ARBA00022989"/>
    </source>
</evidence>
<dbReference type="SMART" id="SM01249">
    <property type="entry name" value="KASH"/>
    <property type="match status" value="1"/>
</dbReference>
<keyword evidence="5 7" id="KW-0472">Membrane</keyword>
<evidence type="ECO:0000256" key="6">
    <source>
        <dbReference type="ARBA" id="ARBA00023242"/>
    </source>
</evidence>
<keyword evidence="4" id="KW-1133">Transmembrane helix</keyword>
<dbReference type="PANTHER" id="PTHR21524:SF5">
    <property type="entry name" value="SPECTRIN REPEAT CONTAINING NUCLEAR ENVELOPE PROTEIN 2"/>
    <property type="match status" value="1"/>
</dbReference>
<proteinExistence type="inferred from homology"/>
<feature type="topological domain" description="Cytoplasmic" evidence="7">
    <location>
        <begin position="1"/>
        <end position="1644"/>
    </location>
</feature>
<evidence type="ECO:0000256" key="7">
    <source>
        <dbReference type="PROSITE-ProRule" id="PRU00385"/>
    </source>
</evidence>
<dbReference type="GO" id="GO:0019894">
    <property type="term" value="F:kinesin binding"/>
    <property type="evidence" value="ECO:0007669"/>
    <property type="project" value="TreeGrafter"/>
</dbReference>
<feature type="region of interest" description="Disordered" evidence="8">
    <location>
        <begin position="219"/>
        <end position="241"/>
    </location>
</feature>
<dbReference type="Proteomes" id="UP000594454">
    <property type="component" value="Chromosome 2"/>
</dbReference>
<dbReference type="InterPro" id="IPR012315">
    <property type="entry name" value="KASH"/>
</dbReference>